<organism evidence="2">
    <name type="scientific">Opuntia streptacantha</name>
    <name type="common">Prickly pear cactus</name>
    <name type="synonym">Opuntia cardona</name>
    <dbReference type="NCBI Taxonomy" id="393608"/>
    <lineage>
        <taxon>Eukaryota</taxon>
        <taxon>Viridiplantae</taxon>
        <taxon>Streptophyta</taxon>
        <taxon>Embryophyta</taxon>
        <taxon>Tracheophyta</taxon>
        <taxon>Spermatophyta</taxon>
        <taxon>Magnoliopsida</taxon>
        <taxon>eudicotyledons</taxon>
        <taxon>Gunneridae</taxon>
        <taxon>Pentapetalae</taxon>
        <taxon>Caryophyllales</taxon>
        <taxon>Cactineae</taxon>
        <taxon>Cactaceae</taxon>
        <taxon>Opuntioideae</taxon>
        <taxon>Opuntia</taxon>
    </lineage>
</organism>
<feature type="chain" id="PRO_5028129676" description="Secreted protein" evidence="1">
    <location>
        <begin position="20"/>
        <end position="107"/>
    </location>
</feature>
<protein>
    <recommendedName>
        <fullName evidence="3">Secreted protein</fullName>
    </recommendedName>
</protein>
<sequence length="107" mass="11986">MHNRRASLGHLLLPSFLYAALCPPCFIRPHGIWCHLALAMASPKDQFTHSNTSFCPKYLESPPSFTYQARETSISSVRSMEGLLNSSNLLHVLPHANVYMVVRSNSD</sequence>
<accession>A0A7C8YGS4</accession>
<dbReference type="EMBL" id="GISG01017229">
    <property type="protein sequence ID" value="MBA4617633.1"/>
    <property type="molecule type" value="Transcribed_RNA"/>
</dbReference>
<dbReference type="AlphaFoldDB" id="A0A7C8YGS4"/>
<feature type="signal peptide" evidence="1">
    <location>
        <begin position="1"/>
        <end position="19"/>
    </location>
</feature>
<evidence type="ECO:0000313" key="2">
    <source>
        <dbReference type="EMBL" id="MBA4617633.1"/>
    </source>
</evidence>
<keyword evidence="1" id="KW-0732">Signal</keyword>
<evidence type="ECO:0000256" key="1">
    <source>
        <dbReference type="SAM" id="SignalP"/>
    </source>
</evidence>
<reference evidence="2" key="1">
    <citation type="journal article" date="2013" name="J. Plant Res.">
        <title>Effect of fungi and light on seed germination of three Opuntia species from semiarid lands of central Mexico.</title>
        <authorList>
            <person name="Delgado-Sanchez P."/>
            <person name="Jimenez-Bremont J.F."/>
            <person name="Guerrero-Gonzalez Mde L."/>
            <person name="Flores J."/>
        </authorList>
    </citation>
    <scope>NUCLEOTIDE SEQUENCE</scope>
    <source>
        <tissue evidence="2">Cladode</tissue>
    </source>
</reference>
<reference evidence="2" key="2">
    <citation type="submission" date="2020-07" db="EMBL/GenBank/DDBJ databases">
        <authorList>
            <person name="Vera ALvarez R."/>
            <person name="Arias-Moreno D.M."/>
            <person name="Jimenez-Jacinto V."/>
            <person name="Jimenez-Bremont J.F."/>
            <person name="Swaminathan K."/>
            <person name="Moose S.P."/>
            <person name="Guerrero-Gonzalez M.L."/>
            <person name="Marino-Ramirez L."/>
            <person name="Landsman D."/>
            <person name="Rodriguez-Kessler M."/>
            <person name="Delgado-Sanchez P."/>
        </authorList>
    </citation>
    <scope>NUCLEOTIDE SEQUENCE</scope>
    <source>
        <tissue evidence="2">Cladode</tissue>
    </source>
</reference>
<name>A0A7C8YGS4_OPUST</name>
<proteinExistence type="predicted"/>
<evidence type="ECO:0008006" key="3">
    <source>
        <dbReference type="Google" id="ProtNLM"/>
    </source>
</evidence>